<dbReference type="Proteomes" id="UP000603904">
    <property type="component" value="Unassembled WGS sequence"/>
</dbReference>
<feature type="signal peptide" evidence="1">
    <location>
        <begin position="1"/>
        <end position="28"/>
    </location>
</feature>
<dbReference type="InterPro" id="IPR006311">
    <property type="entry name" value="TAT_signal"/>
</dbReference>
<dbReference type="PANTHER" id="PTHR46825:SF9">
    <property type="entry name" value="BETA-LACTAMASE-RELATED DOMAIN-CONTAINING PROTEIN"/>
    <property type="match status" value="1"/>
</dbReference>
<accession>A0ABQ4FW83</accession>
<dbReference type="Pfam" id="PF00144">
    <property type="entry name" value="Beta-lactamase"/>
    <property type="match status" value="1"/>
</dbReference>
<dbReference type="SUPFAM" id="SSF56601">
    <property type="entry name" value="beta-lactamase/transpeptidase-like"/>
    <property type="match status" value="1"/>
</dbReference>
<evidence type="ECO:0000259" key="2">
    <source>
        <dbReference type="Pfam" id="PF00144"/>
    </source>
</evidence>
<sequence>MPTRRDALRLLAGAAAGAAALPARPAAALPAAAAARAWTVTGRSATGLKSFDTTLKTFMQARNVPHASLAVVRKGRLVLARGYNWTADTSFQAGPTSLFRIASLSKPVTATAVLTLVQSGRLSLSAKVAPLLGLATAADSRLGSVTVLHLLQHLGGWDRAVSPDPMFADRAVAAALGVPLPVTQPQIVQYASKRRLDAAPGTRYAYSNYGYLLLGRIIEKVTGLTYADYVQRTVLSPMKIKRMVLARSAKSLRRTGEAPYLSQYTGTTVLDGSGTVVPSPYGGFDIENMAAHGGWLSSAVDLAKFTRIYDAAGVLTSASISKAFARPATGVNADGWYYGLGWMVRPVSGGGRNTWHDGSLPGTSTLMVRRFDGLSWVVLFDQRDDPSGLSYSDIDGLLHKAADAVTSWPTGDLFPTYGL</sequence>
<comment type="caution">
    <text evidence="3">The sequence shown here is derived from an EMBL/GenBank/DDBJ whole genome shotgun (WGS) entry which is preliminary data.</text>
</comment>
<dbReference type="InterPro" id="IPR012338">
    <property type="entry name" value="Beta-lactam/transpept-like"/>
</dbReference>
<dbReference type="PANTHER" id="PTHR46825">
    <property type="entry name" value="D-ALANYL-D-ALANINE-CARBOXYPEPTIDASE/ENDOPEPTIDASE AMPH"/>
    <property type="match status" value="1"/>
</dbReference>
<keyword evidence="4" id="KW-1185">Reference proteome</keyword>
<protein>
    <recommendedName>
        <fullName evidence="2">Beta-lactamase-related domain-containing protein</fullName>
    </recommendedName>
</protein>
<feature type="domain" description="Beta-lactamase-related" evidence="2">
    <location>
        <begin position="51"/>
        <end position="385"/>
    </location>
</feature>
<keyword evidence="1" id="KW-0732">Signal</keyword>
<dbReference type="RefSeq" id="WP_239103485.1">
    <property type="nucleotide sequence ID" value="NZ_BAAAGP010000016.1"/>
</dbReference>
<dbReference type="InterPro" id="IPR001466">
    <property type="entry name" value="Beta-lactam-related"/>
</dbReference>
<dbReference type="InterPro" id="IPR050491">
    <property type="entry name" value="AmpC-like"/>
</dbReference>
<gene>
    <name evidence="3" type="ORF">Mco01_20800</name>
</gene>
<dbReference type="Gene3D" id="3.40.710.10">
    <property type="entry name" value="DD-peptidase/beta-lactamase superfamily"/>
    <property type="match status" value="1"/>
</dbReference>
<dbReference type="PROSITE" id="PS51318">
    <property type="entry name" value="TAT"/>
    <property type="match status" value="1"/>
</dbReference>
<dbReference type="EMBL" id="BOOC01000006">
    <property type="protein sequence ID" value="GIH39080.1"/>
    <property type="molecule type" value="Genomic_DNA"/>
</dbReference>
<organism evidence="3 4">
    <name type="scientific">Microbispora corallina</name>
    <dbReference type="NCBI Taxonomy" id="83302"/>
    <lineage>
        <taxon>Bacteria</taxon>
        <taxon>Bacillati</taxon>
        <taxon>Actinomycetota</taxon>
        <taxon>Actinomycetes</taxon>
        <taxon>Streptosporangiales</taxon>
        <taxon>Streptosporangiaceae</taxon>
        <taxon>Microbispora</taxon>
    </lineage>
</organism>
<evidence type="ECO:0000313" key="4">
    <source>
        <dbReference type="Proteomes" id="UP000603904"/>
    </source>
</evidence>
<reference evidence="3 4" key="1">
    <citation type="submission" date="2021-01" db="EMBL/GenBank/DDBJ databases">
        <title>Whole genome shotgun sequence of Microbispora corallina NBRC 16416.</title>
        <authorList>
            <person name="Komaki H."/>
            <person name="Tamura T."/>
        </authorList>
    </citation>
    <scope>NUCLEOTIDE SEQUENCE [LARGE SCALE GENOMIC DNA]</scope>
    <source>
        <strain evidence="3 4">NBRC 16416</strain>
    </source>
</reference>
<evidence type="ECO:0000313" key="3">
    <source>
        <dbReference type="EMBL" id="GIH39080.1"/>
    </source>
</evidence>
<proteinExistence type="predicted"/>
<feature type="chain" id="PRO_5045752225" description="Beta-lactamase-related domain-containing protein" evidence="1">
    <location>
        <begin position="29"/>
        <end position="419"/>
    </location>
</feature>
<evidence type="ECO:0000256" key="1">
    <source>
        <dbReference type="SAM" id="SignalP"/>
    </source>
</evidence>
<name>A0ABQ4FW83_9ACTN</name>